<accession>A0A448XIA9</accession>
<dbReference type="AlphaFoldDB" id="A0A448XIA9"/>
<dbReference type="EMBL" id="CAAALY010254766">
    <property type="protein sequence ID" value="VEL37370.1"/>
    <property type="molecule type" value="Genomic_DNA"/>
</dbReference>
<gene>
    <name evidence="1" type="ORF">PXEA_LOCUS30810</name>
</gene>
<evidence type="ECO:0000313" key="2">
    <source>
        <dbReference type="Proteomes" id="UP000784294"/>
    </source>
</evidence>
<sequence length="106" mass="12286">MPYLDDYFALWSHGKENLNEFLNFINQLDERIKFTMEVEEDERLSFMDIVVMRFKGDSWEVIEGLRSSLYCPPGLPSNYASTNGLSGPQDTVSLTQIRKRPGNIDF</sequence>
<evidence type="ECO:0008006" key="3">
    <source>
        <dbReference type="Google" id="ProtNLM"/>
    </source>
</evidence>
<organism evidence="1 2">
    <name type="scientific">Protopolystoma xenopodis</name>
    <dbReference type="NCBI Taxonomy" id="117903"/>
    <lineage>
        <taxon>Eukaryota</taxon>
        <taxon>Metazoa</taxon>
        <taxon>Spiralia</taxon>
        <taxon>Lophotrochozoa</taxon>
        <taxon>Platyhelminthes</taxon>
        <taxon>Monogenea</taxon>
        <taxon>Polyopisthocotylea</taxon>
        <taxon>Polystomatidea</taxon>
        <taxon>Polystomatidae</taxon>
        <taxon>Protopolystoma</taxon>
    </lineage>
</organism>
<reference evidence="1" key="1">
    <citation type="submission" date="2018-11" db="EMBL/GenBank/DDBJ databases">
        <authorList>
            <consortium name="Pathogen Informatics"/>
        </authorList>
    </citation>
    <scope>NUCLEOTIDE SEQUENCE</scope>
</reference>
<dbReference type="OrthoDB" id="10018421at2759"/>
<protein>
    <recommendedName>
        <fullName evidence="3">Reverse transcriptase domain-containing protein</fullName>
    </recommendedName>
</protein>
<dbReference type="Proteomes" id="UP000784294">
    <property type="component" value="Unassembled WGS sequence"/>
</dbReference>
<keyword evidence="2" id="KW-1185">Reference proteome</keyword>
<name>A0A448XIA9_9PLAT</name>
<evidence type="ECO:0000313" key="1">
    <source>
        <dbReference type="EMBL" id="VEL37370.1"/>
    </source>
</evidence>
<comment type="caution">
    <text evidence="1">The sequence shown here is derived from an EMBL/GenBank/DDBJ whole genome shotgun (WGS) entry which is preliminary data.</text>
</comment>
<proteinExistence type="predicted"/>